<accession>A0A7G9GQT8</accession>
<name>A0A7G9GQT8_9FIRM</name>
<dbReference type="Proteomes" id="UP000515856">
    <property type="component" value="Chromosome"/>
</dbReference>
<evidence type="ECO:0000313" key="3">
    <source>
        <dbReference type="Proteomes" id="UP000515856"/>
    </source>
</evidence>
<dbReference type="RefSeq" id="WP_118654658.1">
    <property type="nucleotide sequence ID" value="NZ_CP060636.1"/>
</dbReference>
<dbReference type="KEGG" id="ehn:H9Q80_04255"/>
<dbReference type="AlphaFoldDB" id="A0A7G9GQT8"/>
<feature type="transmembrane region" description="Helical" evidence="1">
    <location>
        <begin position="6"/>
        <end position="25"/>
    </location>
</feature>
<evidence type="ECO:0000256" key="1">
    <source>
        <dbReference type="SAM" id="Phobius"/>
    </source>
</evidence>
<keyword evidence="1" id="KW-0812">Transmembrane</keyword>
<keyword evidence="1" id="KW-0472">Membrane</keyword>
<sequence length="186" mass="21256">MGHELTNLFILAGTLFLLFIGCLALQLASTEKGRRISLLYFAVCILVFLFSLHFLLYSFENSSEAQPKIVEKYEIVRGKTEQLIQGKGFGLLTVYNMSISENNQFGFYYYNQDGDIERMSLDFDDIKIKEVEEDTARLEVYVEQETNTYCSVLLGCETETKPISNEQYMLIVPKGTITGSDELVFE</sequence>
<organism evidence="2 3">
    <name type="scientific">[Eubacterium] hominis</name>
    <dbReference type="NCBI Taxonomy" id="2764325"/>
    <lineage>
        <taxon>Bacteria</taxon>
        <taxon>Bacillati</taxon>
        <taxon>Bacillota</taxon>
        <taxon>Erysipelotrichia</taxon>
        <taxon>Erysipelotrichales</taxon>
        <taxon>Erysipelotrichaceae</taxon>
        <taxon>Amedibacillus</taxon>
    </lineage>
</organism>
<proteinExistence type="predicted"/>
<keyword evidence="1" id="KW-1133">Transmembrane helix</keyword>
<gene>
    <name evidence="2" type="ORF">H9Q80_04255</name>
</gene>
<feature type="transmembrane region" description="Helical" evidence="1">
    <location>
        <begin position="37"/>
        <end position="59"/>
    </location>
</feature>
<protein>
    <submittedName>
        <fullName evidence="2">Uncharacterized protein</fullName>
    </submittedName>
</protein>
<dbReference type="EMBL" id="CP060636">
    <property type="protein sequence ID" value="QNM13170.1"/>
    <property type="molecule type" value="Genomic_DNA"/>
</dbReference>
<evidence type="ECO:0000313" key="2">
    <source>
        <dbReference type="EMBL" id="QNM13170.1"/>
    </source>
</evidence>
<keyword evidence="3" id="KW-1185">Reference proteome</keyword>
<reference evidence="2 3" key="1">
    <citation type="submission" date="2020-08" db="EMBL/GenBank/DDBJ databases">
        <authorList>
            <person name="Liu C."/>
            <person name="Sun Q."/>
        </authorList>
    </citation>
    <scope>NUCLEOTIDE SEQUENCE [LARGE SCALE GENOMIC DNA]</scope>
    <source>
        <strain evidence="2 3">NSJ-61</strain>
    </source>
</reference>